<evidence type="ECO:0000313" key="3">
    <source>
        <dbReference type="EMBL" id="VFB16391.1"/>
    </source>
</evidence>
<protein>
    <recommendedName>
        <fullName evidence="2">Isoprenyl transferase</fullName>
        <ecNumber evidence="2">2.5.1.-</ecNumber>
    </recommendedName>
</protein>
<feature type="binding site" evidence="2">
    <location>
        <position position="202"/>
    </location>
    <ligand>
        <name>Mg(2+)</name>
        <dbReference type="ChEBI" id="CHEBI:18420"/>
    </ligand>
</feature>
<dbReference type="HAMAP" id="MF_01139">
    <property type="entry name" value="ISPT"/>
    <property type="match status" value="1"/>
</dbReference>
<comment type="caution">
    <text evidence="3">The sequence shown here is derived from an EMBL/GenBank/DDBJ whole genome shotgun (WGS) entry which is preliminary data.</text>
</comment>
<feature type="binding site" evidence="2">
    <location>
        <position position="64"/>
    </location>
    <ligand>
        <name>substrate</name>
    </ligand>
</feature>
<feature type="binding site" evidence="2">
    <location>
        <position position="32"/>
    </location>
    <ligand>
        <name>substrate</name>
    </ligand>
</feature>
<dbReference type="RefSeq" id="WP_034438567.1">
    <property type="nucleotide sequence ID" value="NZ_CAACYI010000001.1"/>
</dbReference>
<feature type="active site" description="Proton acceptor" evidence="2">
    <location>
        <position position="63"/>
    </location>
</feature>
<dbReference type="InterPro" id="IPR001441">
    <property type="entry name" value="UPP_synth-like"/>
</dbReference>
<keyword evidence="2" id="KW-0460">Magnesium</keyword>
<dbReference type="Proteomes" id="UP000377798">
    <property type="component" value="Unassembled WGS sequence"/>
</dbReference>
<dbReference type="PROSITE" id="PS01066">
    <property type="entry name" value="UPP_SYNTHASE"/>
    <property type="match status" value="1"/>
</dbReference>
<evidence type="ECO:0000256" key="2">
    <source>
        <dbReference type="HAMAP-Rule" id="MF_01139"/>
    </source>
</evidence>
<reference evidence="3 4" key="1">
    <citation type="submission" date="2019-02" db="EMBL/GenBank/DDBJ databases">
        <authorList>
            <consortium name="Pathogen Informatics"/>
        </authorList>
    </citation>
    <scope>NUCLEOTIDE SEQUENCE [LARGE SCALE GENOMIC DNA]</scope>
    <source>
        <strain evidence="3 4">3012STDY7089603</strain>
    </source>
</reference>
<dbReference type="CDD" id="cd00475">
    <property type="entry name" value="Cis_IPPS"/>
    <property type="match status" value="1"/>
</dbReference>
<feature type="binding site" evidence="2">
    <location>
        <begin position="60"/>
        <end position="62"/>
    </location>
    <ligand>
        <name>substrate</name>
    </ligand>
</feature>
<dbReference type="Gene3D" id="3.40.1180.10">
    <property type="entry name" value="Decaprenyl diphosphate synthase-like"/>
    <property type="match status" value="1"/>
</dbReference>
<organism evidence="3 4">
    <name type="scientific">Urinicoccus massiliensis</name>
    <dbReference type="NCBI Taxonomy" id="1723382"/>
    <lineage>
        <taxon>Bacteria</taxon>
        <taxon>Bacillati</taxon>
        <taxon>Bacillota</taxon>
        <taxon>Tissierellia</taxon>
        <taxon>Tissierellales</taxon>
        <taxon>Peptoniphilaceae</taxon>
        <taxon>Urinicoccus</taxon>
    </lineage>
</organism>
<feature type="binding site" evidence="2">
    <location>
        <begin position="16"/>
        <end position="19"/>
    </location>
    <ligand>
        <name>substrate</name>
    </ligand>
</feature>
<feature type="binding site" evidence="2">
    <location>
        <position position="183"/>
    </location>
    <ligand>
        <name>substrate</name>
    </ligand>
</feature>
<accession>A0A8H2QS08</accession>
<dbReference type="AlphaFoldDB" id="A0A8H2QS08"/>
<evidence type="ECO:0000256" key="1">
    <source>
        <dbReference type="ARBA" id="ARBA00022679"/>
    </source>
</evidence>
<sequence length="237" mass="27452">MELLNLPKHVAIIMDGNGRWAKKRNLPRTAGHKAGASRVKEIIETSGNLGIKSLSLFAFSTENWKRPEKEIKNIMKLLEYYLKNNSDDLKDNGIRLNILGDLSKLSKSLQEEVNLALLKTENNDKMILNIGLNYGSQDEIFRAMKKTLEDFIDQGKDPLTISQEDFENHLDTKGQDMVDFLIRPSGEYRISNFLLYQCAYAEFWFSDILWPDFTKEKYMEALDEYSKRQRRFGGINV</sequence>
<keyword evidence="1 2" id="KW-0808">Transferase</keyword>
<feature type="active site" evidence="2">
    <location>
        <position position="15"/>
    </location>
</feature>
<feature type="binding site" evidence="2">
    <location>
        <begin position="189"/>
        <end position="191"/>
    </location>
    <ligand>
        <name>substrate</name>
    </ligand>
</feature>
<proteinExistence type="inferred from homology"/>
<feature type="binding site" evidence="2">
    <location>
        <position position="20"/>
    </location>
    <ligand>
        <name>substrate</name>
    </ligand>
</feature>
<dbReference type="PANTHER" id="PTHR10291">
    <property type="entry name" value="DEHYDRODOLICHYL DIPHOSPHATE SYNTHASE FAMILY MEMBER"/>
    <property type="match status" value="1"/>
</dbReference>
<dbReference type="InterPro" id="IPR018520">
    <property type="entry name" value="UPP_synth-like_CS"/>
</dbReference>
<dbReference type="SUPFAM" id="SSF64005">
    <property type="entry name" value="Undecaprenyl diphosphate synthase"/>
    <property type="match status" value="1"/>
</dbReference>
<name>A0A8H2QS08_9FIRM</name>
<evidence type="ECO:0000313" key="4">
    <source>
        <dbReference type="Proteomes" id="UP000377798"/>
    </source>
</evidence>
<dbReference type="InterPro" id="IPR036424">
    <property type="entry name" value="UPP_synth-like_sf"/>
</dbReference>
<feature type="binding site" evidence="2">
    <location>
        <position position="66"/>
    </location>
    <ligand>
        <name>substrate</name>
    </ligand>
</feature>
<dbReference type="EMBL" id="CAACYI010000001">
    <property type="protein sequence ID" value="VFB16391.1"/>
    <property type="molecule type" value="Genomic_DNA"/>
</dbReference>
<dbReference type="GO" id="GO:0000287">
    <property type="term" value="F:magnesium ion binding"/>
    <property type="evidence" value="ECO:0007669"/>
    <property type="project" value="UniProtKB-UniRule"/>
</dbReference>
<dbReference type="PANTHER" id="PTHR10291:SF0">
    <property type="entry name" value="DEHYDRODOLICHYL DIPHOSPHATE SYNTHASE 2"/>
    <property type="match status" value="1"/>
</dbReference>
<comment type="subunit">
    <text evidence="2">Homodimer.</text>
</comment>
<comment type="function">
    <text evidence="2">Catalyzes the condensation of isopentenyl diphosphate (IPP) with allylic pyrophosphates generating different type of terpenoids.</text>
</comment>
<keyword evidence="4" id="KW-1185">Reference proteome</keyword>
<keyword evidence="2" id="KW-0479">Metal-binding</keyword>
<dbReference type="EC" id="2.5.1.-" evidence="2"/>
<comment type="similarity">
    <text evidence="2">Belongs to the UPP synthase family.</text>
</comment>
<dbReference type="GO" id="GO:0045547">
    <property type="term" value="F:ditrans,polycis-polyprenyl diphosphate synthase [(2E,6E)-farnesyl diphosphate specific] activity"/>
    <property type="evidence" value="ECO:0007669"/>
    <property type="project" value="TreeGrafter"/>
</dbReference>
<dbReference type="GO" id="GO:0016094">
    <property type="term" value="P:polyprenol biosynthetic process"/>
    <property type="evidence" value="ECO:0007669"/>
    <property type="project" value="TreeGrafter"/>
</dbReference>
<gene>
    <name evidence="3" type="primary">uppS</name>
    <name evidence="3" type="ORF">NCTC13150_00913</name>
</gene>
<dbReference type="Pfam" id="PF01255">
    <property type="entry name" value="Prenyltransf"/>
    <property type="match status" value="1"/>
</dbReference>
<comment type="cofactor">
    <cofactor evidence="2">
        <name>Mg(2+)</name>
        <dbReference type="ChEBI" id="CHEBI:18420"/>
    </cofactor>
    <text evidence="2">Binds 2 magnesium ions per subunit.</text>
</comment>
<feature type="binding site" evidence="2">
    <location>
        <position position="28"/>
    </location>
    <ligand>
        <name>substrate</name>
    </ligand>
</feature>
<dbReference type="FunFam" id="3.40.1180.10:FF:000001">
    <property type="entry name" value="(2E,6E)-farnesyl-diphosphate-specific ditrans,polycis-undecaprenyl-diphosphate synthase"/>
    <property type="match status" value="1"/>
</dbReference>
<feature type="binding site" evidence="2">
    <location>
        <position position="15"/>
    </location>
    <ligand>
        <name>Mg(2+)</name>
        <dbReference type="ChEBI" id="CHEBI:18420"/>
    </ligand>
</feature>
<dbReference type="NCBIfam" id="TIGR00055">
    <property type="entry name" value="uppS"/>
    <property type="match status" value="1"/>
</dbReference>